<dbReference type="Proteomes" id="UP000009168">
    <property type="component" value="Unassembled WGS sequence"/>
</dbReference>
<feature type="coiled-coil region" evidence="1">
    <location>
        <begin position="826"/>
        <end position="853"/>
    </location>
</feature>
<dbReference type="STRING" id="312017.I7M426"/>
<dbReference type="RefSeq" id="XP_001025021.2">
    <property type="nucleotide sequence ID" value="XM_001025021.2"/>
</dbReference>
<dbReference type="InterPro" id="IPR041466">
    <property type="entry name" value="Dynein_AAA5_ext"/>
</dbReference>
<proteinExistence type="predicted"/>
<feature type="region of interest" description="Disordered" evidence="2">
    <location>
        <begin position="3057"/>
        <end position="3160"/>
    </location>
</feature>
<dbReference type="GO" id="GO:0051959">
    <property type="term" value="F:dynein light intermediate chain binding"/>
    <property type="evidence" value="ECO:0007669"/>
    <property type="project" value="InterPro"/>
</dbReference>
<dbReference type="GO" id="GO:0030286">
    <property type="term" value="C:dynein complex"/>
    <property type="evidence" value="ECO:0007669"/>
    <property type="project" value="InterPro"/>
</dbReference>
<dbReference type="GO" id="GO:0045505">
    <property type="term" value="F:dynein intermediate chain binding"/>
    <property type="evidence" value="ECO:0007669"/>
    <property type="project" value="InterPro"/>
</dbReference>
<evidence type="ECO:0000256" key="1">
    <source>
        <dbReference type="SAM" id="Coils"/>
    </source>
</evidence>
<evidence type="ECO:0000259" key="3">
    <source>
        <dbReference type="Pfam" id="PF17852"/>
    </source>
</evidence>
<accession>I7M426</accession>
<sequence length="5026" mass="595858">MKENELSLIKSGINNMYQTDQLILQCYDSYYLPDFQDNKSYFVVELEFCDLPLVSFKKQHSDFFDQIINQLISTFQSYFQGKYTIEIDQYDLRLGDLEFFIKILSENQICVKLNLLSLKSYVQKYQAYEENSKTKQIIIETQNMENEIKISEDQIQNFLNLISKEIQKQDLVKEIKESYSYLLEKYSIDIFENISQHPQYQSYQVKADIDGCLNLTAIYKQDKQIPQILGCSSKLAQSPSQQRVPLIIEESKMSSTPQVENVQGVTVNLQIYKIKTFQEALLLQNKLDRCALSKSCSTFNINSVNVIPCQNECYVLVEKSKIQNIQNCISIQEININEKIISIFNSFNAENEKLKKAFIFLQNLINLSQDLLIEKNVQITKINPSNILVDKQDVSNSKVFQYTIDQCIFFEDFELAYQNKVKQVYEVLKIKFIAADKFNKMTRREYISSDKYIESYIEPFSQILSYNLIYEYFRAISQNSTEKVCSLYLLIQQCLKVLELVIFSSQHYNLKVVDEQKNSIQLIIDSNNILSFKKLNKILNHNQYHSKEFEMEICEDDLINELIIIGQQLKFTVITMEIIADWDLDFLSLDIFKTQEFDNMSIIHKDINDIFAEAINQGTQEGVLKQSEDNKIKFHQIWKILLKWCKIQVEFQRQINLGDSFLIQPLHLNQQQSLNYSTNIILILKNSFMNQQGLRTQFLFNESAFQNCKINLQSISTNAKVDLQFCDLVINLTHKQIEKNIQQNEFIELDLDELGYIKLYQKMVYYQKIQQESNILRKVVTVKQIANPANRSISPKTLPLLDIKKEIYSKQVTQNGDSSQILYFNNQNLQLKKSNSQNNLKKIEQQQQQLQNSNNIKVVKVIKRDSIKSDFSKLNRSQSPKQELIQDSNKLTQQNINIQMNKNNSQRSIKIQNGSPVFRNKGNNKDNNLFSLDYSQILNQSQQLLVDEGENTSQDNSKLPNSPSNKILNTSDLQRSKNMIKLNISGGAQFRLRSTSPLQRQFQDKKFCSNVLQQQHDNSFSALAKDGVTLVKGTFVRHAQDQKNKETLLTNQLNTLGALQFFVQTMLPPSHRIGTFYSMHCLYLYLDTHSFNIATMKKNDEEIENNLKFKEIRNQLRKEEATFQDEYEFFKNNMIQKELEMKIRKKIINMKKYQQVMIEQVPKEILAPFSTQLMNNILNLINLNENNEYIIKYFAKLTEDLFAEVTINYYHSLQKSILDYMLLSDEIAVKLNLTEGINIPKPYGENGIENIYLSKSSQYFIEQQGYQAIISDQKRQLISKIVFYNPATIEIFNLFLRCEKQNKFKIIDVADLDSKLFSIKEFTDLYQKGLQQFSRFLSQELNACLIDIYSKVIHGDSKNLLDENRDNFEENFINTFTNQFQQQFYTSSALLIQTLLQQKIYENLEDYKRLFKKFDKAHIREAEEIIFMQDDEDILQQHYEKRFLKINLRFDEEKDELQFDTTLPKIKEEILNYLNSILKCVQQIERPEYTIFKSLDIFNEYSQFFEKQKQYINIIDQDSEIFKNVYSYIERIIDSNFVEVAKILKIQKMYCQIFNHKKMIIKKIEIDNVKLEKKDITREYIRKRIKKIQVYSEQIQEDFSPFIRMNMIEVQCYQMRQTLLKECFNLQMIILKDAKEYFLQKVNKVQQKVLDVIEEIKKPIEPSNYQHLINLEKKIHEIKIFEYNEIVLQQQELKKWIFYLLDYPYSQLSQNEFNKFYHLTKLIFSIIIIAEKEEVRVKNERILVEKELQKEVRMLEGQTAKIRQQLSELILKGDNSQSMQVIQEITEVKKQIFKANDWKQQIQKNQLLVGFDVTPMEQIDTFIQQIIAFERLWNLQALWEKNQVLWIKDTPMFKLDIKDIQNKIKYMKEEIDYLNNFPFEKLFQQVLQDPSIQKLLLSKQNQNQNIQNKGNQQKFEGPVKILKNIEKDLSLFEFHFEQLSYITHPALKQEDQEEIQNIVQVNLYKDRDHIALKRVIDTNVRKYLPEIDRILSRKLELFNIESTLERIIKDWSSTKIQFVFDENGLEYIEQQQLLQIVQKAQEHQVELFLVESYEKKEFEDKIHQLQDKMKSAEILGTLLMKVQDLWKRYFMFFDQNPDNQKKMPLEASYYSGIDKMWKIMNKFMKKVPSIYQFVAEVQFIEQLKKFDFIFNNIEFGVQRYINSVRSQCGKLFYVSDEQIFELVQEPKNIEKITEIVCNIFDNFDQLIILDGISFLSYKRQIQAEKLVSKKNISKFDNQKKKQKGILKNAQKIISKQDSNIQIADQSSKNIQSHSIINGEDADQENVDKDLLMEQDLKKVTMESQENVLLDEDDIEREELIKTIREQEIEEIRKQKFEEEKREEEYYSQQKEQRYLIGVVGINNNSILFNLHLDINLLYGNSYEILNFIQTQSQIKMQQEIHQVIQFRLSQDTNEITDFFLKTIFNDFIFSATQVAEDYYFWNKISFLSINQQKNGENITQSIGDILKYYIGYQKAICNYERNNSKIKLMKEVKILQLIYYIEWLQRESKNKDFSSSLESFDSIKRFKYNLNERTGILTLQILNKVFQYGYNYFSPTKRIFRNPQSDKVFVFLCQNLLDFKFSILTHNRYKKDGKRSIIQESSIMFGNLVFELHVQRIFSLNYFQNILQGICACGDWLYLDGFEEMSNQYWSFLRTFSDNLIRNRILNNDIIQFGLHNIKCTYSNQIICSYDKKSKFQTLELDNQVKEKFRILDIQKQDVFQIINALVQSIDIPKSEILGQILSKIIFCISKYIKVQKISFTNLCSVTAIITQFRLSVDKLDQKLKNHKKIYFQNCLQCIKESVQSFYLSQLEEESKILILKILKNAINPYKKNITNLQIFELTKHINNEKAEDKIENVQKNLRDIQDESLIKKAIIIIFRQIGYQNPNFYLIEKCVSVIQNIMQNKGVLLSGLKVNYKNLVIKIVMIYFEVYAYPTYLKNEDYQNIFINAQPKYLMFGFNDPQRVQSQPGTFFRIIQEILKKNKKQNNENTFVKDLKRKIQKRTSLEVKQIIKQQAKYQQEQYARGEKLIDLDDYDEQQSSDSESNMTTSYQVYKAKQKEYQSSSSEEEESDDESDKNSKNLFDIRNKKRQLQKKQLQLQKSNNTEQSNQSSSSNSSQSEEQDISSVSQTPSESSESDQSAQSKTDSENESLENSNVDSILSSQKIEDNLEASINSYSSYNSKVIKMQKQQTIKCNQIYSEKDYSQKRQKKVIKRIVLIDAVLDQQLCTMFKTPEKIVQESKQQVNLIKNNIFLVISCENLSRIDVDMINNYGLVNVDQSWDVCFQYEHSYFKSSQIPQFFENYDVELIDFLFNQIFQPLVKWICSYSGESSQENQMRQISSKFKTKFDDFKFNTTKKSIFLTNENQFSNNKKNSITSPLFQNKQKVYSDYNISESQNTNFYINSKKIIDTVSESSIRNSKIEESLQSALNQSKQNEEQALLIQNRGILIFQISDKEMYFCLTRVFSLFLKPLQDEQIYNHRIFQNNMKNRSILIIQMFVFSLVSSVGQLIQIEHRKLFDQYLKDILLKDVVQFNKLVNNITLPQEATLFDFYLDTFLYKLVKQKNKQNESSKFQFIFNSQKPKKDDSQIDVFPLYEWKSYSESASQDILDKSNTVKLQSKGVNIDIQKLFFGNTIIIPTPQLVKTISMLNLLISNKIDVLIACSQNCYGRTTYLKQFVLSKKLDFNNSMKKHKEETMLKYTQLSANRRSILDQADTLSYYPMMKGEQEKLLDRITGEECQLKQQGIFYRINTVTNYSVFMKFLTGNLKLTENSTYVPPQLCDQLIIVIDDINFSPLQSDNNPPSPSAPILETIRQIKYKQQFYTIPNDINYNVQFINQVKNINFLLSFNPNHPYQIQRSLTKSFHVYGIDQLNEENLETIYLKTIKDKLLDCYQQYLVQIEHQQKNLHGITERTIQGISTMINSYSLKIVRATLQYHKKCCELFPKLYNQQQLCHIFQSIMGLLQQSYIIDKKSLAQITIYLNWIEYSQLLQKQSEFTEKINNLFNQISQIAGSQFSYNLKEFFTEIQMAQSQINTQKQNAIVNQENNQNSSKQLNRQTLNLGIEEENVKSEQQNEFSSDKFLEGFIFKNSIQSIDSEEQNFEPFIQQSGKQGETQINEFEKQIIWTTDIVQNQQSIFPYYFRKQTFFQTIKDQIENYNQQNTLKIQKIITSQFIYSLIRINHILINSKQNILIYSQPFSNRKKILSLICFINKIQFKYIKTDHISDLIQITNKLKKYLRQTAITDERYLVHIDDTPYTSKQIYDAISQIISCHSFENFFSSEEIRSISQQMKKANEKLKKFSDFEMQELMYYKMVQNIQYSISFQHTDIKQKQQNEEIYPFFKDQFQQLFLPQMTVNQLLEYTQQYIESFDNLIVSQSSQLYPLLNSIFTSMIQISAMKDIISNYKIFQSYLQILNSIFLQRSIYLQKKLDKMSEICQKIKVIIKSQKIIQRRLQDMIPSIEKEQASIDLISNKIDESQTLIDQIKQEYDQKNQVLQEKIKVSNQIQEEINIKILHSKQNLENIEKQVINTDKNELYILKQMKLPSNTMKLILQGLCFLIYPNPLEKRKNQQNGQIEIDWWAASVKILNNPKFLEDLVHLDKQTVGKDQINKVEALFEDNQKFINSKVIENQQKGLKVIFQWMTSFIDYRKLEIELEPLKNEYDNALNEQDILNLECQEIASKLEIEQGSLSILKNTQNDLINRKKEIQQKFDVLSQKEQILNTFINEAMQFFNILDIEKIELEQMQKNLLRDCCYSAIILNYFGRFNNSDRKDFKLHLRSSVNEFSQLEDEDLHNLLKFQFEEKQIEIDNLFLQNFNFDTFFIENYFIITNSVCLWTFSYDPLNILDQLKQILKIDLECQHQDQKILQEHLQEYSSQKVKILVKNVDTNFEKKYYNLIKKIYDSENDEFNCINFDKKQLKINKQFELYFQTKNEDFFLQNKYNNYNFNLIDFSQRLNLDNQIYKQSMQKKLEKSYQIEDIKKNIYNYIENSSVENETRLFADDFLKLVVDYFQKYKEIKQLNQ</sequence>
<reference evidence="5" key="1">
    <citation type="journal article" date="2006" name="PLoS Biol.">
        <title>Macronuclear genome sequence of the ciliate Tetrahymena thermophila, a model eukaryote.</title>
        <authorList>
            <person name="Eisen J.A."/>
            <person name="Coyne R.S."/>
            <person name="Wu M."/>
            <person name="Wu D."/>
            <person name="Thiagarajan M."/>
            <person name="Wortman J.R."/>
            <person name="Badger J.H."/>
            <person name="Ren Q."/>
            <person name="Amedeo P."/>
            <person name="Jones K.M."/>
            <person name="Tallon L.J."/>
            <person name="Delcher A.L."/>
            <person name="Salzberg S.L."/>
            <person name="Silva J.C."/>
            <person name="Haas B.J."/>
            <person name="Majoros W.H."/>
            <person name="Farzad M."/>
            <person name="Carlton J.M."/>
            <person name="Smith R.K. Jr."/>
            <person name="Garg J."/>
            <person name="Pearlman R.E."/>
            <person name="Karrer K.M."/>
            <person name="Sun L."/>
            <person name="Manning G."/>
            <person name="Elde N.C."/>
            <person name="Turkewitz A.P."/>
            <person name="Asai D.J."/>
            <person name="Wilkes D.E."/>
            <person name="Wang Y."/>
            <person name="Cai H."/>
            <person name="Collins K."/>
            <person name="Stewart B.A."/>
            <person name="Lee S.R."/>
            <person name="Wilamowska K."/>
            <person name="Weinberg Z."/>
            <person name="Ruzzo W.L."/>
            <person name="Wloga D."/>
            <person name="Gaertig J."/>
            <person name="Frankel J."/>
            <person name="Tsao C.-C."/>
            <person name="Gorovsky M.A."/>
            <person name="Keeling P.J."/>
            <person name="Waller R.F."/>
            <person name="Patron N.J."/>
            <person name="Cherry J.M."/>
            <person name="Stover N.A."/>
            <person name="Krieger C.J."/>
            <person name="del Toro C."/>
            <person name="Ryder H.F."/>
            <person name="Williamson S.C."/>
            <person name="Barbeau R.A."/>
            <person name="Hamilton E.P."/>
            <person name="Orias E."/>
        </authorList>
    </citation>
    <scope>NUCLEOTIDE SEQUENCE [LARGE SCALE GENOMIC DNA]</scope>
    <source>
        <strain evidence="5">SB210</strain>
    </source>
</reference>
<feature type="compositionally biased region" description="Low complexity" evidence="2">
    <location>
        <begin position="3094"/>
        <end position="3143"/>
    </location>
</feature>
<gene>
    <name evidence="4" type="ORF">TTHERM_00467250</name>
</gene>
<feature type="region of interest" description="Disordered" evidence="2">
    <location>
        <begin position="948"/>
        <end position="968"/>
    </location>
</feature>
<dbReference type="InterPro" id="IPR026983">
    <property type="entry name" value="DHC"/>
</dbReference>
<dbReference type="PANTHER" id="PTHR45703">
    <property type="entry name" value="DYNEIN HEAVY CHAIN"/>
    <property type="match status" value="1"/>
</dbReference>
<feature type="compositionally biased region" description="Acidic residues" evidence="2">
    <location>
        <begin position="3066"/>
        <end position="3075"/>
    </location>
</feature>
<feature type="compositionally biased region" description="Basic and acidic residues" evidence="2">
    <location>
        <begin position="3076"/>
        <end position="3086"/>
    </location>
</feature>
<dbReference type="Gene3D" id="1.20.920.20">
    <property type="match status" value="1"/>
</dbReference>
<dbReference type="PANTHER" id="PTHR45703:SF36">
    <property type="entry name" value="DYNEIN HEAVY CHAIN, CYTOPLASMIC"/>
    <property type="match status" value="1"/>
</dbReference>
<dbReference type="GeneID" id="7839922"/>
<dbReference type="Pfam" id="PF17852">
    <property type="entry name" value="Dynein_AAA_lid"/>
    <property type="match status" value="1"/>
</dbReference>
<keyword evidence="5" id="KW-1185">Reference proteome</keyword>
<protein>
    <recommendedName>
        <fullName evidence="3">Dynein heavy chain AAA 5 extension domain-containing protein</fullName>
    </recommendedName>
</protein>
<dbReference type="eggNOG" id="KOG3595">
    <property type="taxonomic scope" value="Eukaryota"/>
</dbReference>
<evidence type="ECO:0000313" key="4">
    <source>
        <dbReference type="EMBL" id="EAS04776.2"/>
    </source>
</evidence>
<keyword evidence="1" id="KW-0175">Coiled coil</keyword>
<evidence type="ECO:0000313" key="5">
    <source>
        <dbReference type="Proteomes" id="UP000009168"/>
    </source>
</evidence>
<evidence type="ECO:0000256" key="2">
    <source>
        <dbReference type="SAM" id="MobiDB-lite"/>
    </source>
</evidence>
<dbReference type="KEGG" id="tet:TTHERM_00467250"/>
<dbReference type="GO" id="GO:0007018">
    <property type="term" value="P:microtubule-based movement"/>
    <property type="evidence" value="ECO:0007669"/>
    <property type="project" value="InterPro"/>
</dbReference>
<organism evidence="4 5">
    <name type="scientific">Tetrahymena thermophila (strain SB210)</name>
    <dbReference type="NCBI Taxonomy" id="312017"/>
    <lineage>
        <taxon>Eukaryota</taxon>
        <taxon>Sar</taxon>
        <taxon>Alveolata</taxon>
        <taxon>Ciliophora</taxon>
        <taxon>Intramacronucleata</taxon>
        <taxon>Oligohymenophorea</taxon>
        <taxon>Hymenostomatida</taxon>
        <taxon>Tetrahymenina</taxon>
        <taxon>Tetrahymenidae</taxon>
        <taxon>Tetrahymena</taxon>
    </lineage>
</organism>
<dbReference type="InterPro" id="IPR027417">
    <property type="entry name" value="P-loop_NTPase"/>
</dbReference>
<feature type="compositionally biased region" description="Polar residues" evidence="2">
    <location>
        <begin position="951"/>
        <end position="968"/>
    </location>
</feature>
<dbReference type="Gene3D" id="3.40.50.300">
    <property type="entry name" value="P-loop containing nucleotide triphosphate hydrolases"/>
    <property type="match status" value="1"/>
</dbReference>
<feature type="coiled-coil region" evidence="1">
    <location>
        <begin position="4651"/>
        <end position="4713"/>
    </location>
</feature>
<dbReference type="EMBL" id="GG662441">
    <property type="protein sequence ID" value="EAS04776.2"/>
    <property type="molecule type" value="Genomic_DNA"/>
</dbReference>
<name>I7M426_TETTS</name>
<dbReference type="InParanoid" id="I7M426"/>
<feature type="domain" description="Dynein heavy chain AAA 5 extension" evidence="3">
    <location>
        <begin position="3450"/>
        <end position="3555"/>
    </location>
</feature>
<feature type="coiled-coil region" evidence="1">
    <location>
        <begin position="4470"/>
        <end position="4504"/>
    </location>
</feature>